<feature type="transmembrane region" description="Helical" evidence="1">
    <location>
        <begin position="7"/>
        <end position="25"/>
    </location>
</feature>
<dbReference type="EMBL" id="QNSA01000001">
    <property type="protein sequence ID" value="RBP76862.1"/>
    <property type="molecule type" value="Genomic_DNA"/>
</dbReference>
<evidence type="ECO:0000313" key="3">
    <source>
        <dbReference type="EMBL" id="RCW37709.1"/>
    </source>
</evidence>
<dbReference type="AlphaFoldDB" id="A0A368V991"/>
<name>A0A368V991_MARNT</name>
<accession>A0A368V991</accession>
<evidence type="ECO:0000256" key="1">
    <source>
        <dbReference type="SAM" id="Phobius"/>
    </source>
</evidence>
<evidence type="ECO:0000313" key="2">
    <source>
        <dbReference type="EMBL" id="RBP76862.1"/>
    </source>
</evidence>
<protein>
    <recommendedName>
        <fullName evidence="6">DUF4760 domain-containing protein</fullName>
    </recommendedName>
</protein>
<proteinExistence type="predicted"/>
<sequence>MNKIIELFSALLTPTLAVVAVYIAYHQFKINRYKARVDLYEKRFHMYEKALDLIQRMSNGNESPDEIVLEFKKSTAGAYFLFGEEVGKYFNTLCEKAIEYQLIEEQLRKLPYSEEEQLSKRDDKLKIKKWFFSQFEESRSYFIKYLKFDEI</sequence>
<dbReference type="RefSeq" id="WP_113878823.1">
    <property type="nucleotide sequence ID" value="NZ_QNSA01000001.1"/>
</dbReference>
<keyword evidence="1" id="KW-1133">Transmembrane helix</keyword>
<reference evidence="3 4" key="1">
    <citation type="submission" date="2018-07" db="EMBL/GenBank/DDBJ databases">
        <title>Freshwater and sediment microbial communities from various areas in North America, analyzing microbe dynamics in response to fracking.</title>
        <authorList>
            <person name="Lamendella R."/>
        </authorList>
    </citation>
    <scope>NUCLEOTIDE SEQUENCE [LARGE SCALE GENOMIC DNA]</scope>
    <source>
        <strain evidence="3 4">114E</strain>
        <strain evidence="2 5">114E_o</strain>
    </source>
</reference>
<organism evidence="3 4">
    <name type="scientific">Marinobacter nauticus</name>
    <name type="common">Marinobacter hydrocarbonoclasticus</name>
    <name type="synonym">Marinobacter aquaeolei</name>
    <dbReference type="NCBI Taxonomy" id="2743"/>
    <lineage>
        <taxon>Bacteria</taxon>
        <taxon>Pseudomonadati</taxon>
        <taxon>Pseudomonadota</taxon>
        <taxon>Gammaproteobacteria</taxon>
        <taxon>Pseudomonadales</taxon>
        <taxon>Marinobacteraceae</taxon>
        <taxon>Marinobacter</taxon>
    </lineage>
</organism>
<keyword evidence="5" id="KW-1185">Reference proteome</keyword>
<evidence type="ECO:0000313" key="5">
    <source>
        <dbReference type="Proteomes" id="UP000253065"/>
    </source>
</evidence>
<evidence type="ECO:0000313" key="4">
    <source>
        <dbReference type="Proteomes" id="UP000252795"/>
    </source>
</evidence>
<keyword evidence="1" id="KW-0472">Membrane</keyword>
<dbReference type="EMBL" id="QPJB01000001">
    <property type="protein sequence ID" value="RCW37709.1"/>
    <property type="molecule type" value="Genomic_DNA"/>
</dbReference>
<comment type="caution">
    <text evidence="3">The sequence shown here is derived from an EMBL/GenBank/DDBJ whole genome shotgun (WGS) entry which is preliminary data.</text>
</comment>
<dbReference type="Proteomes" id="UP000253065">
    <property type="component" value="Unassembled WGS sequence"/>
</dbReference>
<keyword evidence="1" id="KW-0812">Transmembrane</keyword>
<dbReference type="Proteomes" id="UP000252795">
    <property type="component" value="Unassembled WGS sequence"/>
</dbReference>
<gene>
    <name evidence="3" type="ORF">DET51_10145</name>
    <name evidence="2" type="ORF">DET64_10145</name>
</gene>
<evidence type="ECO:0008006" key="6">
    <source>
        <dbReference type="Google" id="ProtNLM"/>
    </source>
</evidence>